<keyword evidence="3" id="KW-1185">Reference proteome</keyword>
<name>A0AAD7KIG8_9AGAR</name>
<dbReference type="InterPro" id="IPR011051">
    <property type="entry name" value="RmlC_Cupin_sf"/>
</dbReference>
<organism evidence="2 3">
    <name type="scientific">Mycena maculata</name>
    <dbReference type="NCBI Taxonomy" id="230809"/>
    <lineage>
        <taxon>Eukaryota</taxon>
        <taxon>Fungi</taxon>
        <taxon>Dikarya</taxon>
        <taxon>Basidiomycota</taxon>
        <taxon>Agaricomycotina</taxon>
        <taxon>Agaricomycetes</taxon>
        <taxon>Agaricomycetidae</taxon>
        <taxon>Agaricales</taxon>
        <taxon>Marasmiineae</taxon>
        <taxon>Mycenaceae</taxon>
        <taxon>Mycena</taxon>
    </lineage>
</organism>
<feature type="transmembrane region" description="Helical" evidence="1">
    <location>
        <begin position="118"/>
        <end position="137"/>
    </location>
</feature>
<accession>A0AAD7KIG8</accession>
<evidence type="ECO:0000313" key="2">
    <source>
        <dbReference type="EMBL" id="KAJ7785344.1"/>
    </source>
</evidence>
<dbReference type="CDD" id="cd02208">
    <property type="entry name" value="cupin_RmlC-like"/>
    <property type="match status" value="1"/>
</dbReference>
<keyword evidence="1" id="KW-0472">Membrane</keyword>
<comment type="caution">
    <text evidence="2">The sequence shown here is derived from an EMBL/GenBank/DDBJ whole genome shotgun (WGS) entry which is preliminary data.</text>
</comment>
<protein>
    <submittedName>
        <fullName evidence="2">Uncharacterized protein</fullName>
    </submittedName>
</protein>
<dbReference type="EMBL" id="JARJLG010000001">
    <property type="protein sequence ID" value="KAJ7785344.1"/>
    <property type="molecule type" value="Genomic_DNA"/>
</dbReference>
<reference evidence="2" key="1">
    <citation type="submission" date="2023-03" db="EMBL/GenBank/DDBJ databases">
        <title>Massive genome expansion in bonnet fungi (Mycena s.s.) driven by repeated elements and novel gene families across ecological guilds.</title>
        <authorList>
            <consortium name="Lawrence Berkeley National Laboratory"/>
            <person name="Harder C.B."/>
            <person name="Miyauchi S."/>
            <person name="Viragh M."/>
            <person name="Kuo A."/>
            <person name="Thoen E."/>
            <person name="Andreopoulos B."/>
            <person name="Lu D."/>
            <person name="Skrede I."/>
            <person name="Drula E."/>
            <person name="Henrissat B."/>
            <person name="Morin E."/>
            <person name="Kohler A."/>
            <person name="Barry K."/>
            <person name="LaButti K."/>
            <person name="Morin E."/>
            <person name="Salamov A."/>
            <person name="Lipzen A."/>
            <person name="Mereny Z."/>
            <person name="Hegedus B."/>
            <person name="Baldrian P."/>
            <person name="Stursova M."/>
            <person name="Weitz H."/>
            <person name="Taylor A."/>
            <person name="Grigoriev I.V."/>
            <person name="Nagy L.G."/>
            <person name="Martin F."/>
            <person name="Kauserud H."/>
        </authorList>
    </citation>
    <scope>NUCLEOTIDE SEQUENCE</scope>
    <source>
        <strain evidence="2">CBHHK188m</strain>
    </source>
</reference>
<feature type="transmembrane region" description="Helical" evidence="1">
    <location>
        <begin position="149"/>
        <end position="168"/>
    </location>
</feature>
<evidence type="ECO:0000256" key="1">
    <source>
        <dbReference type="SAM" id="Phobius"/>
    </source>
</evidence>
<sequence length="188" mass="21394">MGDCLRDESWAVPGLKGVTLTVLQNPLRTCVHSTGEAAFRIPLHWHASHDEIHVMLKGTVIITQGNVRKVLRPEDGACIRPRGVVHGLEFCAGEEAIMEETTIPVEPTEQKIIFFRNLFFPGMLQSFLGVMQVFYYGDAYPKLPTGFRWLEWPMVVVLGRWVAPLLGYQLPDKRLRLDPNRFPPNKKD</sequence>
<evidence type="ECO:0000313" key="3">
    <source>
        <dbReference type="Proteomes" id="UP001215280"/>
    </source>
</evidence>
<dbReference type="Gene3D" id="2.60.120.10">
    <property type="entry name" value="Jelly Rolls"/>
    <property type="match status" value="1"/>
</dbReference>
<keyword evidence="1" id="KW-0812">Transmembrane</keyword>
<keyword evidence="1" id="KW-1133">Transmembrane helix</keyword>
<dbReference type="SUPFAM" id="SSF51182">
    <property type="entry name" value="RmlC-like cupins"/>
    <property type="match status" value="1"/>
</dbReference>
<dbReference type="Proteomes" id="UP001215280">
    <property type="component" value="Unassembled WGS sequence"/>
</dbReference>
<gene>
    <name evidence="2" type="ORF">DFH07DRAFT_787545</name>
</gene>
<proteinExistence type="predicted"/>
<dbReference type="InterPro" id="IPR014710">
    <property type="entry name" value="RmlC-like_jellyroll"/>
</dbReference>
<dbReference type="AlphaFoldDB" id="A0AAD7KIG8"/>